<proteinExistence type="inferred from homology"/>
<evidence type="ECO:0000256" key="5">
    <source>
        <dbReference type="ARBA" id="ARBA00023136"/>
    </source>
</evidence>
<feature type="transmembrane region" description="Helical" evidence="9">
    <location>
        <begin position="280"/>
        <end position="300"/>
    </location>
</feature>
<evidence type="ECO:0000256" key="3">
    <source>
        <dbReference type="ARBA" id="ARBA00022692"/>
    </source>
</evidence>
<gene>
    <name evidence="12" type="primary">LOC116302118</name>
</gene>
<reference evidence="12" key="1">
    <citation type="submission" date="2025-08" db="UniProtKB">
        <authorList>
            <consortium name="RefSeq"/>
        </authorList>
    </citation>
    <scope>IDENTIFICATION</scope>
    <source>
        <tissue evidence="12">Tentacle</tissue>
    </source>
</reference>
<dbReference type="PANTHER" id="PTHR13624">
    <property type="entry name" value="RE42071P"/>
    <property type="match status" value="1"/>
</dbReference>
<evidence type="ECO:0000313" key="11">
    <source>
        <dbReference type="Proteomes" id="UP000515163"/>
    </source>
</evidence>
<name>A0A6P8IKB6_ACTTE</name>
<comment type="similarity">
    <text evidence="2">Belongs to the TMEM161 family.</text>
</comment>
<evidence type="ECO:0000256" key="8">
    <source>
        <dbReference type="SAM" id="MobiDB-lite"/>
    </source>
</evidence>
<evidence type="ECO:0000256" key="9">
    <source>
        <dbReference type="SAM" id="Phobius"/>
    </source>
</evidence>
<protein>
    <submittedName>
        <fullName evidence="12">Transmembrane protein 161B-like</fullName>
    </submittedName>
</protein>
<dbReference type="GO" id="GO:0016020">
    <property type="term" value="C:membrane"/>
    <property type="evidence" value="ECO:0007669"/>
    <property type="project" value="UniProtKB-SubCell"/>
</dbReference>
<dbReference type="KEGG" id="aten:116302118"/>
<evidence type="ECO:0000313" key="12">
    <source>
        <dbReference type="RefSeq" id="XP_031567197.1"/>
    </source>
</evidence>
<dbReference type="GeneID" id="116302118"/>
<feature type="transmembrane region" description="Helical" evidence="9">
    <location>
        <begin position="393"/>
        <end position="418"/>
    </location>
</feature>
<keyword evidence="7" id="KW-0175">Coiled coil</keyword>
<feature type="transmembrane region" description="Helical" evidence="9">
    <location>
        <begin position="184"/>
        <end position="202"/>
    </location>
</feature>
<feature type="transmembrane region" description="Helical" evidence="9">
    <location>
        <begin position="118"/>
        <end position="144"/>
    </location>
</feature>
<evidence type="ECO:0000256" key="6">
    <source>
        <dbReference type="ARBA" id="ARBA00023180"/>
    </source>
</evidence>
<dbReference type="Pfam" id="PF10268">
    <property type="entry name" value="Tmemb_161AB"/>
    <property type="match status" value="1"/>
</dbReference>
<comment type="subcellular location">
    <subcellularLocation>
        <location evidence="1">Membrane</location>
        <topology evidence="1">Multi-pass membrane protein</topology>
    </subcellularLocation>
</comment>
<feature type="transmembrane region" description="Helical" evidence="9">
    <location>
        <begin position="150"/>
        <end position="172"/>
    </location>
</feature>
<dbReference type="OrthoDB" id="784140at2759"/>
<accession>A0A6P8IKB6</accession>
<feature type="transmembrane region" description="Helical" evidence="9">
    <location>
        <begin position="340"/>
        <end position="360"/>
    </location>
</feature>
<feature type="signal peptide" evidence="10">
    <location>
        <begin position="1"/>
        <end position="15"/>
    </location>
</feature>
<keyword evidence="10" id="KW-0732">Signal</keyword>
<feature type="chain" id="PRO_5028176177" evidence="10">
    <location>
        <begin position="16"/>
        <end position="494"/>
    </location>
</feature>
<organism evidence="11 12">
    <name type="scientific">Actinia tenebrosa</name>
    <name type="common">Australian red waratah sea anemone</name>
    <dbReference type="NCBI Taxonomy" id="6105"/>
    <lineage>
        <taxon>Eukaryota</taxon>
        <taxon>Metazoa</taxon>
        <taxon>Cnidaria</taxon>
        <taxon>Anthozoa</taxon>
        <taxon>Hexacorallia</taxon>
        <taxon>Actiniaria</taxon>
        <taxon>Actiniidae</taxon>
        <taxon>Actinia</taxon>
    </lineage>
</organism>
<keyword evidence="3 9" id="KW-0812">Transmembrane</keyword>
<dbReference type="PANTHER" id="PTHR13624:SF6">
    <property type="entry name" value="EMEI"/>
    <property type="match status" value="1"/>
</dbReference>
<evidence type="ECO:0000256" key="2">
    <source>
        <dbReference type="ARBA" id="ARBA00009706"/>
    </source>
</evidence>
<dbReference type="Proteomes" id="UP000515163">
    <property type="component" value="Unplaced"/>
</dbReference>
<keyword evidence="4 9" id="KW-1133">Transmembrane helix</keyword>
<dbReference type="AlphaFoldDB" id="A0A6P8IKB6"/>
<dbReference type="InterPro" id="IPR019395">
    <property type="entry name" value="Transmembrane_161A/B"/>
</dbReference>
<feature type="transmembrane region" description="Helical" evidence="9">
    <location>
        <begin position="470"/>
        <end position="489"/>
    </location>
</feature>
<evidence type="ECO:0000256" key="1">
    <source>
        <dbReference type="ARBA" id="ARBA00004141"/>
    </source>
</evidence>
<evidence type="ECO:0000256" key="4">
    <source>
        <dbReference type="ARBA" id="ARBA00022989"/>
    </source>
</evidence>
<dbReference type="RefSeq" id="XP_031567197.1">
    <property type="nucleotide sequence ID" value="XM_031711337.1"/>
</dbReference>
<dbReference type="InParanoid" id="A0A6P8IKB6"/>
<dbReference type="FunCoup" id="A0A6P8IKB6">
    <property type="interactions" value="1345"/>
</dbReference>
<feature type="coiled-coil region" evidence="7">
    <location>
        <begin position="357"/>
        <end position="384"/>
    </location>
</feature>
<feature type="region of interest" description="Disordered" evidence="8">
    <location>
        <begin position="57"/>
        <end position="79"/>
    </location>
</feature>
<keyword evidence="6" id="KW-0325">Glycoprotein</keyword>
<keyword evidence="11" id="KW-1185">Reference proteome</keyword>
<sequence>MALFGIQFVLSITVATFLQKLSPYLSPARWILCNGWLIRYLHPTDDQLKALIGKPTATTKGNRKRTNNYETRKGSSSDSTYGTDNTFTIPCSLDIQLEKAKLAEFDVLPQFLYSDYKWLIDFSCSAAVLNILIEAFACFFPAILSQEFNLGLFWNLLVILFSLKVLLSLTAAYWRGEDTGERSICLTFGLFFFVAAMAVLVVDESLLDFKLDAGYEKFSKKAADFLKKQGFSSREPAPIWVFKFMLAIASAVLGAFMGFPGMRVANMYLDSLYYCRETKYMVALLHLNFLSPLFLLLTWITPIVKDPLVTGEWHTARPKATKLIQNEPKPLMSESMFDGFRIGLVVFFCIVRLCLTWRHLQSYLDMAQERMEKLKRETGRITNIDLQRKVAGVFYYLSAATLQYLAPTVLILFTALVLRTIEFTDWSAIPEGGTSRLDYSNLISNSTREAALSLRGVLSPELFQGVFSYLLWWMCSSWFITSVFGVIYLKMINP</sequence>
<keyword evidence="5 9" id="KW-0472">Membrane</keyword>
<evidence type="ECO:0000256" key="10">
    <source>
        <dbReference type="SAM" id="SignalP"/>
    </source>
</evidence>
<feature type="transmembrane region" description="Helical" evidence="9">
    <location>
        <begin position="239"/>
        <end position="259"/>
    </location>
</feature>
<evidence type="ECO:0000256" key="7">
    <source>
        <dbReference type="SAM" id="Coils"/>
    </source>
</evidence>